<dbReference type="InterPro" id="IPR049391">
    <property type="entry name" value="FAS_pseudo-KR"/>
</dbReference>
<protein>
    <recommendedName>
        <fullName evidence="3">Fatty acid synthase</fullName>
        <ecNumber evidence="2">2.3.1.85</ecNumber>
        <ecNumber evidence="1">3.1.2.14</ecNumber>
    </recommendedName>
</protein>
<dbReference type="SUPFAM" id="SSF53901">
    <property type="entry name" value="Thiolase-like"/>
    <property type="match status" value="1"/>
</dbReference>
<gene>
    <name evidence="22" type="ORF">MEDL_6571</name>
</gene>
<dbReference type="Pfam" id="PF16197">
    <property type="entry name" value="KAsynt_C_assoc"/>
    <property type="match status" value="1"/>
</dbReference>
<evidence type="ECO:0000256" key="17">
    <source>
        <dbReference type="ARBA" id="ARBA00044883"/>
    </source>
</evidence>
<evidence type="ECO:0000259" key="20">
    <source>
        <dbReference type="PROSITE" id="PS52004"/>
    </source>
</evidence>
<keyword evidence="7 22" id="KW-0808">Transferase</keyword>
<reference evidence="22" key="1">
    <citation type="submission" date="2021-03" db="EMBL/GenBank/DDBJ databases">
        <authorList>
            <person name="Bekaert M."/>
        </authorList>
    </citation>
    <scope>NUCLEOTIDE SEQUENCE</scope>
</reference>
<evidence type="ECO:0000256" key="10">
    <source>
        <dbReference type="ARBA" id="ARBA00022857"/>
    </source>
</evidence>
<dbReference type="PROSITE" id="PS50075">
    <property type="entry name" value="CARRIER"/>
    <property type="match status" value="1"/>
</dbReference>
<keyword evidence="12" id="KW-0560">Oxidoreductase</keyword>
<evidence type="ECO:0000256" key="5">
    <source>
        <dbReference type="ARBA" id="ARBA00022516"/>
    </source>
</evidence>
<dbReference type="InterPro" id="IPR020841">
    <property type="entry name" value="PKS_Beta-ketoAc_synthase_dom"/>
</dbReference>
<feature type="active site" description="Proton donor; for dehydratase activity" evidence="18">
    <location>
        <position position="1055"/>
    </location>
</feature>
<feature type="domain" description="Carrier" evidence="19">
    <location>
        <begin position="1789"/>
        <end position="1866"/>
    </location>
</feature>
<keyword evidence="16" id="KW-0511">Multifunctional enzyme</keyword>
<dbReference type="Pfam" id="PF00975">
    <property type="entry name" value="Thioesterase"/>
    <property type="match status" value="1"/>
</dbReference>
<evidence type="ECO:0000256" key="16">
    <source>
        <dbReference type="ARBA" id="ARBA00023268"/>
    </source>
</evidence>
<dbReference type="Gene3D" id="3.40.47.10">
    <property type="match status" value="1"/>
</dbReference>
<dbReference type="InterPro" id="IPR050091">
    <property type="entry name" value="PKS_NRPS_Biosynth_Enz"/>
</dbReference>
<dbReference type="InterPro" id="IPR001227">
    <property type="entry name" value="Ac_transferase_dom_sf"/>
</dbReference>
<dbReference type="SMART" id="SM00827">
    <property type="entry name" value="PKS_AT"/>
    <property type="match status" value="1"/>
</dbReference>
<keyword evidence="15" id="KW-0275">Fatty acid biosynthesis</keyword>
<feature type="active site" description="Proton acceptor; for dehydratase activity" evidence="18">
    <location>
        <position position="900"/>
    </location>
</feature>
<dbReference type="InterPro" id="IPR057326">
    <property type="entry name" value="KR_dom"/>
</dbReference>
<feature type="region of interest" description="C-terminal hotdog fold" evidence="18">
    <location>
        <begin position="1006"/>
        <end position="1149"/>
    </location>
</feature>
<dbReference type="InterPro" id="IPR049900">
    <property type="entry name" value="PKS_mFAS_DH"/>
</dbReference>
<dbReference type="Gene3D" id="3.10.129.110">
    <property type="entry name" value="Polyketide synthase dehydratase"/>
    <property type="match status" value="1"/>
</dbReference>
<comment type="catalytic activity">
    <reaction evidence="17">
        <text>acetyl-CoA + n malonyl-CoA + 2n NADPH + 2n H(+) = a long-chain fatty acid + (n+1) CoA + n CO2 + 2n NADP(+).</text>
        <dbReference type="EC" id="2.3.1.85"/>
    </reaction>
</comment>
<feature type="domain" description="Ketosynthase family 3 (KS3)" evidence="20">
    <location>
        <begin position="22"/>
        <end position="421"/>
    </location>
</feature>
<dbReference type="InterPro" id="IPR016036">
    <property type="entry name" value="Malonyl_transacylase_ACP-bd"/>
</dbReference>
<keyword evidence="6" id="KW-0597">Phosphoprotein</keyword>
<comment type="caution">
    <text evidence="22">The sequence shown here is derived from an EMBL/GenBank/DDBJ whole genome shotgun (WGS) entry which is preliminary data.</text>
</comment>
<evidence type="ECO:0000259" key="21">
    <source>
        <dbReference type="PROSITE" id="PS52019"/>
    </source>
</evidence>
<evidence type="ECO:0000256" key="2">
    <source>
        <dbReference type="ARBA" id="ARBA00012873"/>
    </source>
</evidence>
<dbReference type="Pfam" id="PF21149">
    <property type="entry name" value="FAS_pseudo-KR"/>
    <property type="match status" value="1"/>
</dbReference>
<dbReference type="Pfam" id="PF00109">
    <property type="entry name" value="ketoacyl-synt"/>
    <property type="match status" value="1"/>
</dbReference>
<dbReference type="GO" id="GO:0016297">
    <property type="term" value="F:fatty acyl-[ACP] hydrolase activity"/>
    <property type="evidence" value="ECO:0007669"/>
    <property type="project" value="UniProtKB-EC"/>
</dbReference>
<evidence type="ECO:0000256" key="12">
    <source>
        <dbReference type="ARBA" id="ARBA00023002"/>
    </source>
</evidence>
<dbReference type="GO" id="GO:0004312">
    <property type="term" value="F:fatty acid synthase activity"/>
    <property type="evidence" value="ECO:0007669"/>
    <property type="project" value="UniProtKB-EC"/>
</dbReference>
<dbReference type="PROSITE" id="PS52004">
    <property type="entry name" value="KS3_2"/>
    <property type="match status" value="1"/>
</dbReference>
<dbReference type="GO" id="GO:0006633">
    <property type="term" value="P:fatty acid biosynthetic process"/>
    <property type="evidence" value="ECO:0007669"/>
    <property type="project" value="UniProtKB-KW"/>
</dbReference>
<dbReference type="InterPro" id="IPR014043">
    <property type="entry name" value="Acyl_transferase_dom"/>
</dbReference>
<dbReference type="InterPro" id="IPR001031">
    <property type="entry name" value="Thioesterase"/>
</dbReference>
<dbReference type="InterPro" id="IPR036291">
    <property type="entry name" value="NAD(P)-bd_dom_sf"/>
</dbReference>
<evidence type="ECO:0000256" key="6">
    <source>
        <dbReference type="ARBA" id="ARBA00022553"/>
    </source>
</evidence>
<dbReference type="Gene3D" id="3.40.366.10">
    <property type="entry name" value="Malonyl-Coenzyme A Acyl Carrier Protein, domain 2"/>
    <property type="match status" value="1"/>
</dbReference>
<keyword evidence="14" id="KW-0443">Lipid metabolism</keyword>
<dbReference type="Gene3D" id="3.40.50.1820">
    <property type="entry name" value="alpha/beta hydrolase"/>
    <property type="match status" value="1"/>
</dbReference>
<dbReference type="SUPFAM" id="SSF53335">
    <property type="entry name" value="S-adenosyl-L-methionine-dependent methyltransferases"/>
    <property type="match status" value="1"/>
</dbReference>
<dbReference type="SMART" id="SM00823">
    <property type="entry name" value="PKS_PP"/>
    <property type="match status" value="1"/>
</dbReference>
<evidence type="ECO:0000259" key="19">
    <source>
        <dbReference type="PROSITE" id="PS50075"/>
    </source>
</evidence>
<dbReference type="CDD" id="cd08954">
    <property type="entry name" value="KR_1_FAS_SDR_x"/>
    <property type="match status" value="1"/>
</dbReference>
<dbReference type="SUPFAM" id="SSF53474">
    <property type="entry name" value="alpha/beta-Hydrolases"/>
    <property type="match status" value="1"/>
</dbReference>
<evidence type="ECO:0000256" key="1">
    <source>
        <dbReference type="ARBA" id="ARBA00012480"/>
    </source>
</evidence>
<sequence>MPGFEEGFSPFSNPGERPDGSMDYVVISGISCRLPESENMEEFKKHLMRGDNMITENRRWEPAAHGLPSKSGTLVDISKFDAAFFGVPPKLADSMDPQLRIMLELTHEALVDSGVSPATIRGSNTAVYIGCGMSEAWEALSTDNSNVTGYSPLGCTTSMFANRISFAFDLRGPSYGLRNGCGSGLLALDRAISSIRLGDCDTAIVAGCNLCMKPATSVQLAEMNLLSMDGHCRCFDERGEGFGRSEGVVVMCLQKKAKAKRVYCTVIHSKSATFTTENNNFNFPNFEEERQFLHETYREARLDASHISYMETGSSCTKMSDTIELNAISDVICKNKSKPLLIGSVKSNIGHTEATSGLAAVSKIIIAMEDGVIPPNLHFNMPNIQNEQIKVVSERTRLNGEYCAVNSFGLGGVNVHTILKSYDKDKKYHFANEKKRLCIYSARTKQGLESIFHLMKSHHKDSYLHYLLNETSGPWNKQLPYRGYVVLNGKNQLQEIQLPIYDLQKIEIESQRPLWFIFSGMGTQWPKMGRQMMQINMFRTSIMKCDRALRPHGVSLYDMIMEGDVNVFDSVTNSFIAIAAIQVALVDMLFSMNIKPDGVVGHSVGELGCGYADGCQTAEETVLAAYWRGYCIAEANLPPGGMAAVGMTWEEAKKKCPEGVIPACHNAKGTVTISGPLEKVSKFVKELKEQQIFAKEVNSAGVAFHSGIMQKVAPRLKEEMSKVLKPKPRTSKWISSSIPEAKWHTDLAKMASADYLVNNLVSPVLFQEALKHIPSNAMVIEIAPHGLLQAVLKRSLDSTCSMASLMKREHQCNPDFFFSNLGKCYIQGVDFNPLGIFPPIEHPVPKGTPMIAPAIKWDHTKSWYVPENDQFLSGSSDRQAESRFEIDASKNTKDKFLVGHKIDGRVLFPAAGYIVLAWRALAKFHGKIFNRLPVILENIKIHRATLIPSKGSLNFEVNLIPDLREFEICEGDGLVASGTIYSPSEPICSYSRDGVLPPTSPRKKKEREMQPSDIYKELRLRGYEYEGDFRGIFKAVNRGNIGDLLWSNNWITFLDTMMQMNLLTRPGSDLILPTGIKSLKINPETHVSSMKGNHPLTIPVFLDKYSDTTTAGSVEMYGLQLTSAPRKQNQQPVTLEESMFIPYMEVGGKDLSPEDLKEYCSKCSSIAANGILRMMGMEGLDFPNFNMLKQVSKSLKPVRFIENVEKFWKIPNNELFIVLNKLFSMSADNFVQNIKRVLEAYKSGLVKDRLLSNLVKSRSLKPCLDLVIENSTVSTLKVLELESPADSITKLIFDHLNSQPMAFIDYTKVTLEESVNKTSGIKQMLWDVDESPPENLSGMRLVIAHNFLHRQSNVQKSLKNISKVLDDDGFLLVHEITHNTHLHLAVMGLLSELPVTAETRSIACYCNEEKWLEMFKNENFQVVSQKSDGLLNTIFLLRKKLPNALQSQTVLNIDIDITKSVEDLKKKLLEIAEKPTGDNLWLLTKGNKNGIVGMVNCLRKEPGGDKIRCILNTSDSDRPLSEELVKHDMVMNVWCDGSWGSFRHLPISPAQILEKKSHGFIDIARKGDLSSLYWRDQIKRVCSQKSDVVCKMHYVSLGIKDLMFAMGRIPADQNFHLGTEFSGVTDKGRRVMGVIDEQVLEDGLFENQTPENFKKVCEPKVHGTMNLDKVTRDSCKDSLDWFVVFSSSTSGRGNVGQTNYGYANSAMERLCEQRNEDGLPGLAIQWGAIGDVGVVIDKMGGNDTTVGGTLPQRMSSCLSTLRKLMSHSYAVASSFVLAEKTIETGQDEQERKLTPLDAVMKVIGITDTENVNSSTHLIDLGLDSLMTTEIRQVMERQFGITFKVDEIRKLTIKQLREYNKDKDTKQQKCKQEEEVKHDGITADILIPVEEIVPIKLVENDPEPVFIVNMLPETVEIFKPLTEEEQHSFYVIQCTDDSPLYSIEALAGHFLQEIDLLHPDKPVHLIGYSIGGRLCLEMALQKPDSPTSPGVKSLTLIESPLPLIEKNLKSVESSLDRKREILKSLLHVLKLDKNIELPSESHEMVEEVCTIIAENSNGQVQTQGIFRAVHSYLQRMQIITSYKPDGVYDGRTVIVTPEDVTDLQAQKYFKQKILHVQVGIQDETFTDQTVSAIKTNLHNNISH</sequence>
<evidence type="ECO:0000313" key="23">
    <source>
        <dbReference type="Proteomes" id="UP000683360"/>
    </source>
</evidence>
<dbReference type="Gene3D" id="3.30.70.3290">
    <property type="match status" value="1"/>
</dbReference>
<evidence type="ECO:0000256" key="15">
    <source>
        <dbReference type="ARBA" id="ARBA00023160"/>
    </source>
</evidence>
<evidence type="ECO:0000256" key="7">
    <source>
        <dbReference type="ARBA" id="ARBA00022679"/>
    </source>
</evidence>
<dbReference type="InterPro" id="IPR016039">
    <property type="entry name" value="Thiolase-like"/>
</dbReference>
<dbReference type="SUPFAM" id="SSF51735">
    <property type="entry name" value="NAD(P)-binding Rossmann-fold domains"/>
    <property type="match status" value="1"/>
</dbReference>
<dbReference type="InterPro" id="IPR014031">
    <property type="entry name" value="Ketoacyl_synth_C"/>
</dbReference>
<evidence type="ECO:0000256" key="3">
    <source>
        <dbReference type="ARBA" id="ARBA00018769"/>
    </source>
</evidence>
<dbReference type="Pfam" id="PF02801">
    <property type="entry name" value="Ketoacyl-synt_C"/>
    <property type="match status" value="1"/>
</dbReference>
<dbReference type="Pfam" id="PF21089">
    <property type="entry name" value="PKS_DH_N"/>
    <property type="match status" value="1"/>
</dbReference>
<keyword evidence="23" id="KW-1185">Reference proteome</keyword>
<dbReference type="Gene3D" id="3.40.50.150">
    <property type="entry name" value="Vaccinia Virus protein VP39"/>
    <property type="match status" value="1"/>
</dbReference>
<evidence type="ECO:0000256" key="4">
    <source>
        <dbReference type="ARBA" id="ARBA00022450"/>
    </source>
</evidence>
<dbReference type="EC" id="3.1.2.14" evidence="1"/>
<keyword evidence="22" id="KW-0012">Acyltransferase</keyword>
<keyword evidence="5" id="KW-0444">Lipid biosynthesis</keyword>
<dbReference type="GO" id="GO:0016491">
    <property type="term" value="F:oxidoreductase activity"/>
    <property type="evidence" value="ECO:0007669"/>
    <property type="project" value="UniProtKB-KW"/>
</dbReference>
<organism evidence="22 23">
    <name type="scientific">Mytilus edulis</name>
    <name type="common">Blue mussel</name>
    <dbReference type="NCBI Taxonomy" id="6550"/>
    <lineage>
        <taxon>Eukaryota</taxon>
        <taxon>Metazoa</taxon>
        <taxon>Spiralia</taxon>
        <taxon>Lophotrochozoa</taxon>
        <taxon>Mollusca</taxon>
        <taxon>Bivalvia</taxon>
        <taxon>Autobranchia</taxon>
        <taxon>Pteriomorphia</taxon>
        <taxon>Mytilida</taxon>
        <taxon>Mytiloidea</taxon>
        <taxon>Mytilidae</taxon>
        <taxon>Mytilinae</taxon>
        <taxon>Mytilus</taxon>
    </lineage>
</organism>
<keyword evidence="4" id="KW-0596">Phosphopantetheine</keyword>
<evidence type="ECO:0000313" key="22">
    <source>
        <dbReference type="EMBL" id="CAG2191348.1"/>
    </source>
</evidence>
<dbReference type="InterPro" id="IPR011032">
    <property type="entry name" value="GroES-like_sf"/>
</dbReference>
<dbReference type="SUPFAM" id="SSF47336">
    <property type="entry name" value="ACP-like"/>
    <property type="match status" value="1"/>
</dbReference>
<dbReference type="Pfam" id="PF08659">
    <property type="entry name" value="KR"/>
    <property type="match status" value="1"/>
</dbReference>
<dbReference type="InterPro" id="IPR014030">
    <property type="entry name" value="Ketoacyl_synth_N"/>
</dbReference>
<keyword evidence="9" id="KW-0276">Fatty acid metabolism</keyword>
<evidence type="ECO:0000256" key="8">
    <source>
        <dbReference type="ARBA" id="ARBA00022801"/>
    </source>
</evidence>
<dbReference type="InterPro" id="IPR042104">
    <property type="entry name" value="PKS_dehydratase_sf"/>
</dbReference>
<dbReference type="SMART" id="SM00822">
    <property type="entry name" value="PKS_KR"/>
    <property type="match status" value="1"/>
</dbReference>
<dbReference type="Proteomes" id="UP000683360">
    <property type="component" value="Unassembled WGS sequence"/>
</dbReference>
<dbReference type="SUPFAM" id="SSF52151">
    <property type="entry name" value="FabD/lysophospholipase-like"/>
    <property type="match status" value="1"/>
</dbReference>
<dbReference type="SMART" id="SM00825">
    <property type="entry name" value="PKS_KS"/>
    <property type="match status" value="1"/>
</dbReference>
<keyword evidence="13" id="KW-0520">NAD</keyword>
<accession>A0A8S3Q7A6</accession>
<dbReference type="EMBL" id="CAJPWZ010000359">
    <property type="protein sequence ID" value="CAG2191348.1"/>
    <property type="molecule type" value="Genomic_DNA"/>
</dbReference>
<dbReference type="GO" id="GO:0031177">
    <property type="term" value="F:phosphopantetheine binding"/>
    <property type="evidence" value="ECO:0007669"/>
    <property type="project" value="InterPro"/>
</dbReference>
<evidence type="ECO:0000256" key="18">
    <source>
        <dbReference type="PROSITE-ProRule" id="PRU01363"/>
    </source>
</evidence>
<dbReference type="InterPro" id="IPR013968">
    <property type="entry name" value="PKS_KR"/>
</dbReference>
<keyword evidence="8" id="KW-0378">Hydrolase</keyword>
<name>A0A8S3Q7A6_MYTED</name>
<dbReference type="PANTHER" id="PTHR43775:SF7">
    <property type="entry name" value="FATTY ACID SYNTHASE"/>
    <property type="match status" value="1"/>
</dbReference>
<dbReference type="CDD" id="cd00833">
    <property type="entry name" value="PKS"/>
    <property type="match status" value="1"/>
</dbReference>
<dbReference type="InterPro" id="IPR009081">
    <property type="entry name" value="PP-bd_ACP"/>
</dbReference>
<dbReference type="Gene3D" id="3.90.180.10">
    <property type="entry name" value="Medium-chain alcohol dehydrogenases, catalytic domain"/>
    <property type="match status" value="1"/>
</dbReference>
<proteinExistence type="predicted"/>
<evidence type="ECO:0000256" key="14">
    <source>
        <dbReference type="ARBA" id="ARBA00023098"/>
    </source>
</evidence>
<dbReference type="InterPro" id="IPR036736">
    <property type="entry name" value="ACP-like_sf"/>
</dbReference>
<evidence type="ECO:0000256" key="13">
    <source>
        <dbReference type="ARBA" id="ARBA00023027"/>
    </source>
</evidence>
<keyword evidence="10" id="KW-0521">NADP</keyword>
<dbReference type="PROSITE" id="PS52019">
    <property type="entry name" value="PKS_MFAS_DH"/>
    <property type="match status" value="1"/>
</dbReference>
<dbReference type="InterPro" id="IPR049552">
    <property type="entry name" value="PKS_DH_N"/>
</dbReference>
<evidence type="ECO:0000256" key="9">
    <source>
        <dbReference type="ARBA" id="ARBA00022832"/>
    </source>
</evidence>
<dbReference type="Gene3D" id="3.40.50.720">
    <property type="entry name" value="NAD(P)-binding Rossmann-like Domain"/>
    <property type="match status" value="2"/>
</dbReference>
<feature type="domain" description="PKS/mFAS DH" evidence="21">
    <location>
        <begin position="866"/>
        <end position="1149"/>
    </location>
</feature>
<dbReference type="Pfam" id="PF00550">
    <property type="entry name" value="PP-binding"/>
    <property type="match status" value="1"/>
</dbReference>
<dbReference type="InterPro" id="IPR016035">
    <property type="entry name" value="Acyl_Trfase/lysoPLipase"/>
</dbReference>
<dbReference type="SUPFAM" id="SSF55048">
    <property type="entry name" value="Probable ACP-binding domain of malonyl-CoA ACP transacylase"/>
    <property type="match status" value="1"/>
</dbReference>
<dbReference type="EC" id="2.3.1.85" evidence="2"/>
<dbReference type="InterPro" id="IPR032821">
    <property type="entry name" value="PKS_assoc"/>
</dbReference>
<dbReference type="SUPFAM" id="SSF50129">
    <property type="entry name" value="GroES-like"/>
    <property type="match status" value="1"/>
</dbReference>
<dbReference type="Pfam" id="PF00698">
    <property type="entry name" value="Acyl_transf_1"/>
    <property type="match status" value="1"/>
</dbReference>
<dbReference type="InterPro" id="IPR029058">
    <property type="entry name" value="AB_hydrolase_fold"/>
</dbReference>
<feature type="region of interest" description="N-terminal hotdog fold" evidence="18">
    <location>
        <begin position="866"/>
        <end position="989"/>
    </location>
</feature>
<evidence type="ECO:0000256" key="11">
    <source>
        <dbReference type="ARBA" id="ARBA00022990"/>
    </source>
</evidence>
<keyword evidence="11" id="KW-0007">Acetylation</keyword>
<dbReference type="PANTHER" id="PTHR43775">
    <property type="entry name" value="FATTY ACID SYNTHASE"/>
    <property type="match status" value="1"/>
</dbReference>
<dbReference type="InterPro" id="IPR020806">
    <property type="entry name" value="PKS_PP-bd"/>
</dbReference>
<dbReference type="OrthoDB" id="329835at2759"/>
<dbReference type="Gene3D" id="1.10.1200.10">
    <property type="entry name" value="ACP-like"/>
    <property type="match status" value="1"/>
</dbReference>
<dbReference type="InterPro" id="IPR029063">
    <property type="entry name" value="SAM-dependent_MTases_sf"/>
</dbReference>